<organism evidence="1">
    <name type="scientific">marine sediment metagenome</name>
    <dbReference type="NCBI Taxonomy" id="412755"/>
    <lineage>
        <taxon>unclassified sequences</taxon>
        <taxon>metagenomes</taxon>
        <taxon>ecological metagenomes</taxon>
    </lineage>
</organism>
<accession>A0A0F9T713</accession>
<reference evidence="1" key="1">
    <citation type="journal article" date="2015" name="Nature">
        <title>Complex archaea that bridge the gap between prokaryotes and eukaryotes.</title>
        <authorList>
            <person name="Spang A."/>
            <person name="Saw J.H."/>
            <person name="Jorgensen S.L."/>
            <person name="Zaremba-Niedzwiedzka K."/>
            <person name="Martijn J."/>
            <person name="Lind A.E."/>
            <person name="van Eijk R."/>
            <person name="Schleper C."/>
            <person name="Guy L."/>
            <person name="Ettema T.J."/>
        </authorList>
    </citation>
    <scope>NUCLEOTIDE SEQUENCE</scope>
</reference>
<evidence type="ECO:0000313" key="1">
    <source>
        <dbReference type="EMBL" id="KKN77015.1"/>
    </source>
</evidence>
<comment type="caution">
    <text evidence="1">The sequence shown here is derived from an EMBL/GenBank/DDBJ whole genome shotgun (WGS) entry which is preliminary data.</text>
</comment>
<name>A0A0F9T713_9ZZZZ</name>
<sequence>MQILKTELVKSYRCHFWKYQNGYIECVCNSLNIIVGAFKTKKETLREIKRMINKENK</sequence>
<dbReference type="EMBL" id="LAZR01000286">
    <property type="protein sequence ID" value="KKN77015.1"/>
    <property type="molecule type" value="Genomic_DNA"/>
</dbReference>
<proteinExistence type="predicted"/>
<protein>
    <submittedName>
        <fullName evidence="1">Uncharacterized protein</fullName>
    </submittedName>
</protein>
<gene>
    <name evidence="1" type="ORF">LCGC14_0365070</name>
</gene>
<dbReference type="AlphaFoldDB" id="A0A0F9T713"/>